<dbReference type="EMBL" id="PJBV01000035">
    <property type="protein sequence ID" value="PKH37914.1"/>
    <property type="molecule type" value="Genomic_DNA"/>
</dbReference>
<dbReference type="RefSeq" id="WP_091194958.1">
    <property type="nucleotide sequence ID" value="NZ_FOKC01000001.1"/>
</dbReference>
<reference evidence="3 6" key="3">
    <citation type="submission" date="2017-12" db="EMBL/GenBank/DDBJ databases">
        <title>Pharmacopeia of the Arctic Ocean.</title>
        <authorList>
            <person name="Collins E."/>
            <person name="Ducluzeau A.-L."/>
        </authorList>
    </citation>
    <scope>NUCLEOTIDE SEQUENCE [LARGE SCALE GENOMIC DNA]</scope>
    <source>
        <strain evidence="3 6">DSM 23325</strain>
    </source>
</reference>
<keyword evidence="1" id="KW-0472">Membrane</keyword>
<feature type="transmembrane region" description="Helical" evidence="1">
    <location>
        <begin position="159"/>
        <end position="176"/>
    </location>
</feature>
<evidence type="ECO:0000313" key="4">
    <source>
        <dbReference type="EMBL" id="SFA87767.1"/>
    </source>
</evidence>
<reference evidence="5" key="1">
    <citation type="submission" date="2016-10" db="EMBL/GenBank/DDBJ databases">
        <authorList>
            <person name="Varghese N."/>
            <person name="Submissions S."/>
        </authorList>
    </citation>
    <scope>NUCLEOTIDE SEQUENCE [LARGE SCALE GENOMIC DNA]</scope>
    <source>
        <strain evidence="5">CGMCC 1.10697</strain>
    </source>
</reference>
<dbReference type="Pfam" id="PF04892">
    <property type="entry name" value="VanZ"/>
    <property type="match status" value="1"/>
</dbReference>
<sequence>MITIGGTGVMVLGVLAAGVLSTLLGMALRARVGTVTAVALAGLLWSLTAIAVATLVPTRAGVGIVPAETRSNSCSWDYGGPNGAAFEGLGLDQRTLNVLLFVPAGMFLVLAVGRWWSGVVLAPLGLALLAAYSVAVELLQLQLARIDRACDVTDMVDNILGAGVGFVIGVLLLPLTRPWRGRKPAH</sequence>
<evidence type="ECO:0000313" key="6">
    <source>
        <dbReference type="Proteomes" id="UP000233565"/>
    </source>
</evidence>
<evidence type="ECO:0000259" key="2">
    <source>
        <dbReference type="Pfam" id="PF04892"/>
    </source>
</evidence>
<dbReference type="Proteomes" id="UP000233565">
    <property type="component" value="Unassembled WGS sequence"/>
</dbReference>
<dbReference type="AlphaFoldDB" id="A0A1I0WH94"/>
<proteinExistence type="predicted"/>
<reference evidence="4" key="2">
    <citation type="submission" date="2016-10" db="EMBL/GenBank/DDBJ databases">
        <authorList>
            <person name="de Groot N.N."/>
        </authorList>
    </citation>
    <scope>NUCLEOTIDE SEQUENCE [LARGE SCALE GENOMIC DNA]</scope>
    <source>
        <strain evidence="4">CGMCC 1.10697</strain>
    </source>
</reference>
<dbReference type="InterPro" id="IPR006976">
    <property type="entry name" value="VanZ-like"/>
</dbReference>
<feature type="transmembrane region" description="Helical" evidence="1">
    <location>
        <begin position="119"/>
        <end position="139"/>
    </location>
</feature>
<dbReference type="Proteomes" id="UP000199113">
    <property type="component" value="Unassembled WGS sequence"/>
</dbReference>
<feature type="domain" description="VanZ-like" evidence="2">
    <location>
        <begin position="91"/>
        <end position="171"/>
    </location>
</feature>
<feature type="transmembrane region" description="Helical" evidence="1">
    <location>
        <begin position="95"/>
        <end position="112"/>
    </location>
</feature>
<feature type="transmembrane region" description="Helical" evidence="1">
    <location>
        <begin position="6"/>
        <end position="28"/>
    </location>
</feature>
<gene>
    <name evidence="3" type="ORF">CXG46_21260</name>
    <name evidence="4" type="ORF">SAMN05192575_101990</name>
</gene>
<keyword evidence="1" id="KW-1133">Transmembrane helix</keyword>
<dbReference type="STRING" id="748909.SAMN05192575_101990"/>
<dbReference type="EMBL" id="FOKC01000001">
    <property type="protein sequence ID" value="SFA87767.1"/>
    <property type="molecule type" value="Genomic_DNA"/>
</dbReference>
<keyword evidence="6" id="KW-1185">Reference proteome</keyword>
<accession>A0A1I0WH94</accession>
<evidence type="ECO:0000313" key="3">
    <source>
        <dbReference type="EMBL" id="PKH37914.1"/>
    </source>
</evidence>
<name>A0A1I0WH94_9ACTN</name>
<evidence type="ECO:0000313" key="5">
    <source>
        <dbReference type="Proteomes" id="UP000199113"/>
    </source>
</evidence>
<dbReference type="OrthoDB" id="3777720at2"/>
<keyword evidence="1" id="KW-0812">Transmembrane</keyword>
<organism evidence="4 5">
    <name type="scientific">Nocardioides alpinus</name>
    <dbReference type="NCBI Taxonomy" id="748909"/>
    <lineage>
        <taxon>Bacteria</taxon>
        <taxon>Bacillati</taxon>
        <taxon>Actinomycetota</taxon>
        <taxon>Actinomycetes</taxon>
        <taxon>Propionibacteriales</taxon>
        <taxon>Nocardioidaceae</taxon>
        <taxon>Nocardioides</taxon>
    </lineage>
</organism>
<protein>
    <submittedName>
        <fullName evidence="3">VanZ family protein</fullName>
    </submittedName>
    <submittedName>
        <fullName evidence="4">VanZ like family protein</fullName>
    </submittedName>
</protein>
<feature type="transmembrane region" description="Helical" evidence="1">
    <location>
        <begin position="35"/>
        <end position="56"/>
    </location>
</feature>
<evidence type="ECO:0000256" key="1">
    <source>
        <dbReference type="SAM" id="Phobius"/>
    </source>
</evidence>